<dbReference type="Proteomes" id="UP000681356">
    <property type="component" value="Unassembled WGS sequence"/>
</dbReference>
<keyword evidence="1" id="KW-1133">Transmembrane helix</keyword>
<evidence type="ECO:0000313" key="3">
    <source>
        <dbReference type="Proteomes" id="UP000681356"/>
    </source>
</evidence>
<comment type="caution">
    <text evidence="2">The sequence shown here is derived from an EMBL/GenBank/DDBJ whole genome shotgun (WGS) entry which is preliminary data.</text>
</comment>
<accession>A0A8J7WHI5</accession>
<sequence>MKFLISIWPHVIFLFLNSVIVVANTVFPWYLNKEDIKIVGIDALVDEVEYEVPNNAARLIFREINNETESYRSIVNSGCIQGLQERLVTLRCRGPIEVILSEAIDSATRNLAKKRDAIEQGDPSSVAFAEAFKEEFEQASIRFTLIEALGRLTLAEGILKDQYVDGWKLSVQGLLKSLIEEELRLIDDAKRALAELLALPEEPVPSGHLVLRVSIMNVGRESGFVFSSGDFEYANETLKFTTVRSQDLGNPWSIADATMNPFDQGRAGFLFFTLDPSNSERSKASFRRLITSRVPVDYRFSINTTQGQIEFNSSINSEPMSLELYR</sequence>
<protein>
    <submittedName>
        <fullName evidence="2">Uncharacterized protein</fullName>
    </submittedName>
</protein>
<keyword evidence="1" id="KW-0812">Transmembrane</keyword>
<keyword evidence="1" id="KW-0472">Membrane</keyword>
<feature type="transmembrane region" description="Helical" evidence="1">
    <location>
        <begin position="12"/>
        <end position="31"/>
    </location>
</feature>
<name>A0A8J7WHI5_9RHOB</name>
<dbReference type="AlphaFoldDB" id="A0A8J7WHI5"/>
<evidence type="ECO:0000313" key="2">
    <source>
        <dbReference type="EMBL" id="MBS0125426.1"/>
    </source>
</evidence>
<reference evidence="2" key="1">
    <citation type="submission" date="2021-04" db="EMBL/GenBank/DDBJ databases">
        <authorList>
            <person name="Yoon J."/>
        </authorList>
    </citation>
    <scope>NUCLEOTIDE SEQUENCE</scope>
    <source>
        <strain evidence="2">KMU-90</strain>
    </source>
</reference>
<organism evidence="2 3">
    <name type="scientific">Thetidibacter halocola</name>
    <dbReference type="NCBI Taxonomy" id="2827239"/>
    <lineage>
        <taxon>Bacteria</taxon>
        <taxon>Pseudomonadati</taxon>
        <taxon>Pseudomonadota</taxon>
        <taxon>Alphaproteobacteria</taxon>
        <taxon>Rhodobacterales</taxon>
        <taxon>Roseobacteraceae</taxon>
        <taxon>Thetidibacter</taxon>
    </lineage>
</organism>
<keyword evidence="3" id="KW-1185">Reference proteome</keyword>
<dbReference type="EMBL" id="JAGTUU010000006">
    <property type="protein sequence ID" value="MBS0125426.1"/>
    <property type="molecule type" value="Genomic_DNA"/>
</dbReference>
<dbReference type="RefSeq" id="WP_212537397.1">
    <property type="nucleotide sequence ID" value="NZ_JAGTUU010000006.1"/>
</dbReference>
<gene>
    <name evidence="2" type="ORF">KB874_15150</name>
</gene>
<evidence type="ECO:0000256" key="1">
    <source>
        <dbReference type="SAM" id="Phobius"/>
    </source>
</evidence>
<proteinExistence type="predicted"/>